<dbReference type="EMBL" id="GGEC01002587">
    <property type="protein sequence ID" value="MBW83070.1"/>
    <property type="molecule type" value="Transcribed_RNA"/>
</dbReference>
<proteinExistence type="predicted"/>
<protein>
    <submittedName>
        <fullName evidence="1">Uncharacterized protein</fullName>
    </submittedName>
</protein>
<dbReference type="AlphaFoldDB" id="A0A2P2IPB7"/>
<name>A0A2P2IPB7_RHIMU</name>
<organism evidence="1">
    <name type="scientific">Rhizophora mucronata</name>
    <name type="common">Asiatic mangrove</name>
    <dbReference type="NCBI Taxonomy" id="61149"/>
    <lineage>
        <taxon>Eukaryota</taxon>
        <taxon>Viridiplantae</taxon>
        <taxon>Streptophyta</taxon>
        <taxon>Embryophyta</taxon>
        <taxon>Tracheophyta</taxon>
        <taxon>Spermatophyta</taxon>
        <taxon>Magnoliopsida</taxon>
        <taxon>eudicotyledons</taxon>
        <taxon>Gunneridae</taxon>
        <taxon>Pentapetalae</taxon>
        <taxon>rosids</taxon>
        <taxon>fabids</taxon>
        <taxon>Malpighiales</taxon>
        <taxon>Rhizophoraceae</taxon>
        <taxon>Rhizophora</taxon>
    </lineage>
</organism>
<dbReference type="PANTHER" id="PTHR46277:SF19">
    <property type="entry name" value="RANDOM SLUG PROTEIN 5-LIKE"/>
    <property type="match status" value="1"/>
</dbReference>
<reference evidence="1" key="1">
    <citation type="submission" date="2018-02" db="EMBL/GenBank/DDBJ databases">
        <title>Rhizophora mucronata_Transcriptome.</title>
        <authorList>
            <person name="Meera S.P."/>
            <person name="Sreeshan A."/>
            <person name="Augustine A."/>
        </authorList>
    </citation>
    <scope>NUCLEOTIDE SEQUENCE</scope>
    <source>
        <tissue evidence="1">Leaf</tissue>
    </source>
</reference>
<evidence type="ECO:0000313" key="1">
    <source>
        <dbReference type="EMBL" id="MBW83070.1"/>
    </source>
</evidence>
<sequence>MFLKYLKWRRAFVPNGCISASQVPTEIAQNKIFLQGSDKNGQPIAVLLGARHFQNKGNLDEFKR</sequence>
<accession>A0A2P2IPB7</accession>
<dbReference type="PANTHER" id="PTHR46277">
    <property type="entry name" value="OS03G0850700 PROTEIN"/>
    <property type="match status" value="1"/>
</dbReference>